<evidence type="ECO:0000256" key="10">
    <source>
        <dbReference type="RuleBase" id="RU368028"/>
    </source>
</evidence>
<dbReference type="Proteomes" id="UP000246991">
    <property type="component" value="Unassembled WGS sequence"/>
</dbReference>
<dbReference type="PANTHER" id="PTHR10828">
    <property type="entry name" value="M-PHASE INDUCER PHOSPHATASE DUAL SPECIFICITY PHOSPHATASE CDC25"/>
    <property type="match status" value="1"/>
</dbReference>
<feature type="region of interest" description="Disordered" evidence="11">
    <location>
        <begin position="157"/>
        <end position="215"/>
    </location>
</feature>
<evidence type="ECO:0000313" key="13">
    <source>
        <dbReference type="EMBL" id="PWW73361.1"/>
    </source>
</evidence>
<dbReference type="GO" id="GO:0010971">
    <property type="term" value="P:positive regulation of G2/M transition of mitotic cell cycle"/>
    <property type="evidence" value="ECO:0007669"/>
    <property type="project" value="TreeGrafter"/>
</dbReference>
<dbReference type="PROSITE" id="PS50206">
    <property type="entry name" value="RHODANESE_3"/>
    <property type="match status" value="1"/>
</dbReference>
<keyword evidence="3 10" id="KW-0132">Cell division</keyword>
<dbReference type="SUPFAM" id="SSF52821">
    <property type="entry name" value="Rhodanese/Cell cycle control phosphatase"/>
    <property type="match status" value="1"/>
</dbReference>
<dbReference type="GO" id="GO:0000086">
    <property type="term" value="P:G2/M transition of mitotic cell cycle"/>
    <property type="evidence" value="ECO:0007669"/>
    <property type="project" value="TreeGrafter"/>
</dbReference>
<dbReference type="GO" id="GO:0004725">
    <property type="term" value="F:protein tyrosine phosphatase activity"/>
    <property type="evidence" value="ECO:0007669"/>
    <property type="project" value="UniProtKB-UniRule"/>
</dbReference>
<keyword evidence="6 10" id="KW-0904">Protein phosphatase</keyword>
<organism evidence="13 14">
    <name type="scientific">Tuber magnatum</name>
    <name type="common">white Piedmont truffle</name>
    <dbReference type="NCBI Taxonomy" id="42249"/>
    <lineage>
        <taxon>Eukaryota</taxon>
        <taxon>Fungi</taxon>
        <taxon>Dikarya</taxon>
        <taxon>Ascomycota</taxon>
        <taxon>Pezizomycotina</taxon>
        <taxon>Pezizomycetes</taxon>
        <taxon>Pezizales</taxon>
        <taxon>Tuberaceae</taxon>
        <taxon>Tuber</taxon>
    </lineage>
</organism>
<feature type="compositionally biased region" description="Polar residues" evidence="11">
    <location>
        <begin position="29"/>
        <end position="44"/>
    </location>
</feature>
<reference evidence="13 14" key="1">
    <citation type="submission" date="2018-03" db="EMBL/GenBank/DDBJ databases">
        <title>Genomes of Pezizomycetes fungi and the evolution of truffles.</title>
        <authorList>
            <person name="Murat C."/>
            <person name="Payen T."/>
            <person name="Noel B."/>
            <person name="Kuo A."/>
            <person name="Martin F.M."/>
        </authorList>
    </citation>
    <scope>NUCLEOTIDE SEQUENCE [LARGE SCALE GENOMIC DNA]</scope>
    <source>
        <strain evidence="13">091103-1</strain>
    </source>
</reference>
<evidence type="ECO:0000256" key="3">
    <source>
        <dbReference type="ARBA" id="ARBA00022618"/>
    </source>
</evidence>
<dbReference type="InterPro" id="IPR036873">
    <property type="entry name" value="Rhodanese-like_dom_sf"/>
</dbReference>
<dbReference type="GO" id="GO:0005634">
    <property type="term" value="C:nucleus"/>
    <property type="evidence" value="ECO:0007669"/>
    <property type="project" value="TreeGrafter"/>
</dbReference>
<keyword evidence="4 10" id="KW-0498">Mitosis</keyword>
<feature type="region of interest" description="Disordered" evidence="11">
    <location>
        <begin position="22"/>
        <end position="48"/>
    </location>
</feature>
<keyword evidence="7 10" id="KW-0131">Cell cycle</keyword>
<evidence type="ECO:0000256" key="9">
    <source>
        <dbReference type="ARBA" id="ARBA00067190"/>
    </source>
</evidence>
<comment type="function">
    <text evidence="10">Tyrosine protein phosphatase which functions as a dosage-dependent inducer of mitotic progression.</text>
</comment>
<keyword evidence="5 10" id="KW-0378">Hydrolase</keyword>
<protein>
    <recommendedName>
        <fullName evidence="9 10">M-phase inducer phosphatase</fullName>
        <ecNumber evidence="2 10">3.1.3.48</ecNumber>
    </recommendedName>
</protein>
<accession>A0A317SJH5</accession>
<dbReference type="STRING" id="42249.A0A317SJH5"/>
<feature type="compositionally biased region" description="Basic and acidic residues" evidence="11">
    <location>
        <begin position="537"/>
        <end position="547"/>
    </location>
</feature>
<comment type="caution">
    <text evidence="13">The sequence shown here is derived from an EMBL/GenBank/DDBJ whole genome shotgun (WGS) entry which is preliminary data.</text>
</comment>
<dbReference type="EC" id="3.1.3.48" evidence="2 10"/>
<dbReference type="EMBL" id="PYWC01000081">
    <property type="protein sequence ID" value="PWW73361.1"/>
    <property type="molecule type" value="Genomic_DNA"/>
</dbReference>
<keyword evidence="14" id="KW-1185">Reference proteome</keyword>
<dbReference type="GO" id="GO:0051301">
    <property type="term" value="P:cell division"/>
    <property type="evidence" value="ECO:0007669"/>
    <property type="project" value="UniProtKB-UniRule"/>
</dbReference>
<comment type="catalytic activity">
    <reaction evidence="8 10">
        <text>O-phospho-L-tyrosyl-[protein] + H2O = L-tyrosyl-[protein] + phosphate</text>
        <dbReference type="Rhea" id="RHEA:10684"/>
        <dbReference type="Rhea" id="RHEA-COMP:10136"/>
        <dbReference type="Rhea" id="RHEA-COMP:20101"/>
        <dbReference type="ChEBI" id="CHEBI:15377"/>
        <dbReference type="ChEBI" id="CHEBI:43474"/>
        <dbReference type="ChEBI" id="CHEBI:46858"/>
        <dbReference type="ChEBI" id="CHEBI:61978"/>
        <dbReference type="EC" id="3.1.3.48"/>
    </reaction>
</comment>
<dbReference type="Gene3D" id="3.40.250.10">
    <property type="entry name" value="Rhodanese-like domain"/>
    <property type="match status" value="1"/>
</dbReference>
<gene>
    <name evidence="13" type="ORF">C7212DRAFT_288113</name>
</gene>
<feature type="compositionally biased region" description="Polar residues" evidence="11">
    <location>
        <begin position="197"/>
        <end position="213"/>
    </location>
</feature>
<evidence type="ECO:0000256" key="8">
    <source>
        <dbReference type="ARBA" id="ARBA00051722"/>
    </source>
</evidence>
<evidence type="ECO:0000259" key="12">
    <source>
        <dbReference type="PROSITE" id="PS50206"/>
    </source>
</evidence>
<dbReference type="PRINTS" id="PR00716">
    <property type="entry name" value="MPIPHPHTASE"/>
</dbReference>
<dbReference type="GO" id="GO:0005737">
    <property type="term" value="C:cytoplasm"/>
    <property type="evidence" value="ECO:0007669"/>
    <property type="project" value="TreeGrafter"/>
</dbReference>
<evidence type="ECO:0000256" key="7">
    <source>
        <dbReference type="ARBA" id="ARBA00023306"/>
    </source>
</evidence>
<dbReference type="PANTHER" id="PTHR10828:SF17">
    <property type="entry name" value="PROTEIN-TYROSINE-PHOSPHATASE"/>
    <property type="match status" value="1"/>
</dbReference>
<feature type="region of interest" description="Disordered" evidence="11">
    <location>
        <begin position="500"/>
        <end position="547"/>
    </location>
</feature>
<comment type="similarity">
    <text evidence="1 10">Belongs to the MPI phosphatase family.</text>
</comment>
<feature type="domain" description="Rhodanese" evidence="12">
    <location>
        <begin position="358"/>
        <end position="462"/>
    </location>
</feature>
<evidence type="ECO:0000256" key="4">
    <source>
        <dbReference type="ARBA" id="ARBA00022776"/>
    </source>
</evidence>
<dbReference type="OrthoDB" id="26523at2759"/>
<evidence type="ECO:0000313" key="14">
    <source>
        <dbReference type="Proteomes" id="UP000246991"/>
    </source>
</evidence>
<dbReference type="SMART" id="SM00450">
    <property type="entry name" value="RHOD"/>
    <property type="match status" value="1"/>
</dbReference>
<dbReference type="InterPro" id="IPR000751">
    <property type="entry name" value="MPI_Phosphatase"/>
</dbReference>
<name>A0A317SJH5_9PEZI</name>
<dbReference type="AlphaFoldDB" id="A0A317SJH5"/>
<evidence type="ECO:0000256" key="5">
    <source>
        <dbReference type="ARBA" id="ARBA00022801"/>
    </source>
</evidence>
<dbReference type="CDD" id="cd01530">
    <property type="entry name" value="Cdc25"/>
    <property type="match status" value="1"/>
</dbReference>
<evidence type="ECO:0000256" key="2">
    <source>
        <dbReference type="ARBA" id="ARBA00013064"/>
    </source>
</evidence>
<dbReference type="FunFam" id="3.40.250.10:FF:000021">
    <property type="entry name" value="M-phase inducer phosphatase cdc-25.2"/>
    <property type="match status" value="1"/>
</dbReference>
<dbReference type="GO" id="GO:0110032">
    <property type="term" value="P:positive regulation of G2/MI transition of meiotic cell cycle"/>
    <property type="evidence" value="ECO:0007669"/>
    <property type="project" value="TreeGrafter"/>
</dbReference>
<dbReference type="InterPro" id="IPR001763">
    <property type="entry name" value="Rhodanese-like_dom"/>
</dbReference>
<sequence length="547" mass="60719">MEIEASSPLAALQPPSFHRSPWSLASGGFPSNSPRRGVSSNISDSLFGPKLNVRSRMEGTSYFDLGSRLESSPTSSLVADLSQNFHIDKTPQHPTPRRSLFPFGLHGRSSVTTPPIPTSSPVGDAMDISPLPHKPAFQAKRTPTSPTQDLSMNICSSPPSAVPELPRNDPPARRPGLAEYRSSNFTRPSLLRHNRHTSGGISFKSTSSHSTPTLFGRATTAPQIKLEELFGDSPTRDEKRVGFPGIMASPPPAKPFSMSNVMGSGGSNSALNGSPIAPLNRPKFNRPKGKVRRTLSMFEHPEDVMQRAGEMPKVSASPPKASPGENSTLPCFTIKDDPLRRINKSVLCRVMDGEYKEHYDELLVVDCRFEYEYDGGHVAGAINVNSTENLEKLFFNEPKTGRVLIIFHCEYSAHRAPRMALHLRSRDRQLNMHRYPALFYPDVYILDGGYSSFFQEHRERCEPQQYVEMNDASHRQACEKEMGKFRRNTKFGRTQSFTFGAHHHHDNVESSPSAGFGKRPTAGCSKEGVESSFGSRQRSETRRMVSY</sequence>
<evidence type="ECO:0000256" key="6">
    <source>
        <dbReference type="ARBA" id="ARBA00022912"/>
    </source>
</evidence>
<dbReference type="Pfam" id="PF00581">
    <property type="entry name" value="Rhodanese"/>
    <property type="match status" value="1"/>
</dbReference>
<proteinExistence type="inferred from homology"/>
<evidence type="ECO:0000256" key="11">
    <source>
        <dbReference type="SAM" id="MobiDB-lite"/>
    </source>
</evidence>
<evidence type="ECO:0000256" key="1">
    <source>
        <dbReference type="ARBA" id="ARBA00011065"/>
    </source>
</evidence>